<evidence type="ECO:0000313" key="2">
    <source>
        <dbReference type="Proteomes" id="UP000093737"/>
    </source>
</evidence>
<protein>
    <submittedName>
        <fullName evidence="1">Uncharacterized protein</fullName>
    </submittedName>
</protein>
<dbReference type="EMBL" id="LYTK01000001">
    <property type="protein sequence ID" value="OBQ72404.1"/>
    <property type="molecule type" value="Genomic_DNA"/>
</dbReference>
<comment type="caution">
    <text evidence="1">The sequence shown here is derived from an EMBL/GenBank/DDBJ whole genome shotgun (WGS) entry which is preliminary data.</text>
</comment>
<gene>
    <name evidence="1" type="ORF">A8145_06230</name>
</gene>
<name>A0A6M7U7J0_RHILI</name>
<dbReference type="AlphaFoldDB" id="A0A6M7U7J0"/>
<dbReference type="InterPro" id="IPR011050">
    <property type="entry name" value="Pectin_lyase_fold/virulence"/>
</dbReference>
<sequence>MTSIYNTGTVTVTNGSAAVVGTGTGWAVSLVTGGTLNIEAPGNPMPIAAVTDNTHLSGAVKWTGASGTYSYAIVREDSDAANVVDLYDKLTRVLVTLSLAGIHPNNSGSLAKRNALTLTADDDNYLFLRAELGVEFAFYRWDGPTLAWIGPFPVADAAAGGPVSSLVAGAGINIDSINPAVPVVKLANMANATIKGRTTAGTGAPEDLTIAQLKALLLSTTVIRDVLTANRTYYVRTDGNDANTGLVNSAGGAFLTVQKAINVVAALDISIYNVTIQVADGTYTGTVIVNGAWIGSGTVTINGNAATPANVLMQTTTSQNGVIQCLSGGRITVQNFKVTASGPIGLGLYAATGGVITHSNMDFGQVTNYQMSASGGGSSILSSGPTMTISGGGQFHATVGAGGYIRCTVTTVTLIGAPAFSASFAQSGRGGGLIEYYSNTFVGSATGKRYAVGALGTIFSNGGGVSYYPGSIAGTTDALGVYS</sequence>
<dbReference type="Proteomes" id="UP000093737">
    <property type="component" value="Unassembled WGS sequence"/>
</dbReference>
<organism evidence="1 2">
    <name type="scientific">Rhizobium loti</name>
    <name type="common">Mesorhizobium loti</name>
    <dbReference type="NCBI Taxonomy" id="381"/>
    <lineage>
        <taxon>Bacteria</taxon>
        <taxon>Pseudomonadati</taxon>
        <taxon>Pseudomonadota</taxon>
        <taxon>Alphaproteobacteria</taxon>
        <taxon>Hyphomicrobiales</taxon>
        <taxon>Phyllobacteriaceae</taxon>
        <taxon>Mesorhizobium</taxon>
    </lineage>
</organism>
<accession>A0A6M7U7J0</accession>
<dbReference type="Gene3D" id="2.160.20.10">
    <property type="entry name" value="Single-stranded right-handed beta-helix, Pectin lyase-like"/>
    <property type="match status" value="1"/>
</dbReference>
<reference evidence="1 2" key="1">
    <citation type="submission" date="2016-05" db="EMBL/GenBank/DDBJ databases">
        <authorList>
            <person name="Ramsay J.P."/>
        </authorList>
    </citation>
    <scope>NUCLEOTIDE SEQUENCE [LARGE SCALE GENOMIC DNA]</scope>
    <source>
        <strain evidence="1 2">NZP2042</strain>
    </source>
</reference>
<dbReference type="RefSeq" id="WP_065005052.1">
    <property type="nucleotide sequence ID" value="NZ_CP033334.1"/>
</dbReference>
<proteinExistence type="predicted"/>
<dbReference type="SUPFAM" id="SSF51126">
    <property type="entry name" value="Pectin lyase-like"/>
    <property type="match status" value="1"/>
</dbReference>
<dbReference type="InterPro" id="IPR012334">
    <property type="entry name" value="Pectin_lyas_fold"/>
</dbReference>
<evidence type="ECO:0000313" key="1">
    <source>
        <dbReference type="EMBL" id="OBQ72404.1"/>
    </source>
</evidence>